<dbReference type="EMBL" id="JAWQEG010007972">
    <property type="protein sequence ID" value="KAK3851272.1"/>
    <property type="molecule type" value="Genomic_DNA"/>
</dbReference>
<protein>
    <submittedName>
        <fullName evidence="2">Uncharacterized protein</fullName>
    </submittedName>
</protein>
<comment type="caution">
    <text evidence="2">The sequence shown here is derived from an EMBL/GenBank/DDBJ whole genome shotgun (WGS) entry which is preliminary data.</text>
</comment>
<evidence type="ECO:0000313" key="1">
    <source>
        <dbReference type="EMBL" id="KAK3851272.1"/>
    </source>
</evidence>
<name>A0AAE1FHQ7_PETCI</name>
<reference evidence="2" key="1">
    <citation type="submission" date="2023-10" db="EMBL/GenBank/DDBJ databases">
        <title>Genome assemblies of two species of porcelain crab, Petrolisthes cinctipes and Petrolisthes manimaculis (Anomura: Porcellanidae).</title>
        <authorList>
            <person name="Angst P."/>
        </authorList>
    </citation>
    <scope>NUCLEOTIDE SEQUENCE</scope>
    <source>
        <strain evidence="2">PB745_01</strain>
        <tissue evidence="2">Gill</tissue>
    </source>
</reference>
<accession>A0AAE1FHQ7</accession>
<dbReference type="Proteomes" id="UP001286313">
    <property type="component" value="Unassembled WGS sequence"/>
</dbReference>
<sequence length="103" mass="11803">MAHHQAVLGGHYRREAEWLSSGFTDRWAEASFDNLQEVKAITERRPLLVVTDVFGRGQHLDAASWLLLCYLPPRRQGGGGSGRPRFMRWQVHRELSPPPHPHL</sequence>
<dbReference type="AlphaFoldDB" id="A0AAE1FHQ7"/>
<organism evidence="2 3">
    <name type="scientific">Petrolisthes cinctipes</name>
    <name type="common">Flat porcelain crab</name>
    <dbReference type="NCBI Taxonomy" id="88211"/>
    <lineage>
        <taxon>Eukaryota</taxon>
        <taxon>Metazoa</taxon>
        <taxon>Ecdysozoa</taxon>
        <taxon>Arthropoda</taxon>
        <taxon>Crustacea</taxon>
        <taxon>Multicrustacea</taxon>
        <taxon>Malacostraca</taxon>
        <taxon>Eumalacostraca</taxon>
        <taxon>Eucarida</taxon>
        <taxon>Decapoda</taxon>
        <taxon>Pleocyemata</taxon>
        <taxon>Anomura</taxon>
        <taxon>Galatheoidea</taxon>
        <taxon>Porcellanidae</taxon>
        <taxon>Petrolisthes</taxon>
    </lineage>
</organism>
<dbReference type="EMBL" id="JAWQEG010002369">
    <property type="protein sequence ID" value="KAK3872463.1"/>
    <property type="molecule type" value="Genomic_DNA"/>
</dbReference>
<gene>
    <name evidence="2" type="ORF">Pcinc_022457</name>
    <name evidence="1" type="ORF">Pcinc_042066</name>
</gene>
<evidence type="ECO:0000313" key="2">
    <source>
        <dbReference type="EMBL" id="KAK3872463.1"/>
    </source>
</evidence>
<evidence type="ECO:0000313" key="3">
    <source>
        <dbReference type="Proteomes" id="UP001286313"/>
    </source>
</evidence>
<keyword evidence="3" id="KW-1185">Reference proteome</keyword>
<proteinExistence type="predicted"/>